<feature type="region of interest" description="Disordered" evidence="2">
    <location>
        <begin position="353"/>
        <end position="386"/>
    </location>
</feature>
<dbReference type="InterPro" id="IPR001478">
    <property type="entry name" value="PDZ"/>
</dbReference>
<name>A0A7S4P6I8_GUITH</name>
<dbReference type="Pfam" id="PF00595">
    <property type="entry name" value="PDZ"/>
    <property type="match status" value="1"/>
</dbReference>
<feature type="compositionally biased region" description="Polar residues" evidence="2">
    <location>
        <begin position="357"/>
        <end position="373"/>
    </location>
</feature>
<dbReference type="SMART" id="SM00228">
    <property type="entry name" value="PDZ"/>
    <property type="match status" value="1"/>
</dbReference>
<evidence type="ECO:0000256" key="2">
    <source>
        <dbReference type="SAM" id="MobiDB-lite"/>
    </source>
</evidence>
<feature type="compositionally biased region" description="Basic and acidic residues" evidence="2">
    <location>
        <begin position="1"/>
        <end position="11"/>
    </location>
</feature>
<feature type="region of interest" description="Disordered" evidence="2">
    <location>
        <begin position="1"/>
        <end position="23"/>
    </location>
</feature>
<organism evidence="4">
    <name type="scientific">Guillardia theta</name>
    <name type="common">Cryptophyte</name>
    <name type="synonym">Cryptomonas phi</name>
    <dbReference type="NCBI Taxonomy" id="55529"/>
    <lineage>
        <taxon>Eukaryota</taxon>
        <taxon>Cryptophyceae</taxon>
        <taxon>Pyrenomonadales</taxon>
        <taxon>Geminigeraceae</taxon>
        <taxon>Guillardia</taxon>
    </lineage>
</organism>
<protein>
    <recommendedName>
        <fullName evidence="3">PDZ domain-containing protein</fullName>
    </recommendedName>
</protein>
<reference evidence="4" key="1">
    <citation type="submission" date="2021-01" db="EMBL/GenBank/DDBJ databases">
        <authorList>
            <person name="Corre E."/>
            <person name="Pelletier E."/>
            <person name="Niang G."/>
            <person name="Scheremetjew M."/>
            <person name="Finn R."/>
            <person name="Kale V."/>
            <person name="Holt S."/>
            <person name="Cochrane G."/>
            <person name="Meng A."/>
            <person name="Brown T."/>
            <person name="Cohen L."/>
        </authorList>
    </citation>
    <scope>NUCLEOTIDE SEQUENCE</scope>
    <source>
        <strain evidence="4">CCMP 2712</strain>
    </source>
</reference>
<evidence type="ECO:0000313" key="4">
    <source>
        <dbReference type="EMBL" id="CAE2324856.1"/>
    </source>
</evidence>
<sequence length="386" mass="44761">MNTDGMDRSRSTESFPGSYASKHSIDNNDNSMAASSSNLAGVGIFFQQDSDSNEVFVKTIVKGGSADRSGVIRMGDVVVRVDHDNVEGQPLAILRTGILGTQGTYVTLGFRRREGADITYYDVPLMRGSPEYFESLKATQPLQDEIDRLKRQNSHLETQKAHDAAELLRYRQHMDQQRKDFDQKYLDMNDLMARKDEEIARLKQELNSTGDSRREATAIRNDLLKLKESYKDDARKAEEKENLRMQYIEDLKKKMEEERQRMESQIRKLEQDLRNERRMREDAELRENRLVEDMRRKMEDDKSRKLKEQEARSKFDNERKRVQEALKLNETIAQKLKEVEPSMTQLHMQLYVPEKGTSPSPSNKISTQSNLIPATSKDDEESFFMG</sequence>
<dbReference type="PROSITE" id="PS50106">
    <property type="entry name" value="PDZ"/>
    <property type="match status" value="1"/>
</dbReference>
<keyword evidence="1" id="KW-0175">Coiled coil</keyword>
<dbReference type="InterPro" id="IPR036034">
    <property type="entry name" value="PDZ_sf"/>
</dbReference>
<accession>A0A7S4P6I8</accession>
<feature type="coiled-coil region" evidence="1">
    <location>
        <begin position="185"/>
        <end position="293"/>
    </location>
</feature>
<dbReference type="SUPFAM" id="SSF50156">
    <property type="entry name" value="PDZ domain-like"/>
    <property type="match status" value="1"/>
</dbReference>
<dbReference type="AlphaFoldDB" id="A0A7S4P6I8"/>
<gene>
    <name evidence="4" type="ORF">GTHE00462_LOCUS29597</name>
</gene>
<dbReference type="EMBL" id="HBKN01037768">
    <property type="protein sequence ID" value="CAE2324856.1"/>
    <property type="molecule type" value="Transcribed_RNA"/>
</dbReference>
<feature type="domain" description="PDZ" evidence="3">
    <location>
        <begin position="29"/>
        <end position="88"/>
    </location>
</feature>
<evidence type="ECO:0000256" key="1">
    <source>
        <dbReference type="SAM" id="Coils"/>
    </source>
</evidence>
<evidence type="ECO:0000259" key="3">
    <source>
        <dbReference type="PROSITE" id="PS50106"/>
    </source>
</evidence>
<proteinExistence type="predicted"/>
<dbReference type="Gene3D" id="2.30.42.10">
    <property type="match status" value="1"/>
</dbReference>